<sequence>MRELVETAFMAIHTPLVNAYTILINMIPS</sequence>
<evidence type="ECO:0000313" key="1">
    <source>
        <dbReference type="EMBL" id="CDZ90032.1"/>
    </source>
</evidence>
<protein>
    <submittedName>
        <fullName evidence="1">Uncharacterized protein</fullName>
    </submittedName>
</protein>
<gene>
    <name evidence="1" type="ORF">RHRU231_590091</name>
</gene>
<reference evidence="1 2" key="1">
    <citation type="journal article" date="2014" name="Genome Announc.">
        <title>Draft Genome Sequence of Propane- and Butane-Oxidizing Actinobacterium Rhodococcus ruber IEGM 231.</title>
        <authorList>
            <person name="Ivshina I.B."/>
            <person name="Kuyukina M.S."/>
            <person name="Krivoruchko A.V."/>
            <person name="Barbe V."/>
            <person name="Fischer C."/>
        </authorList>
    </citation>
    <scope>NUCLEOTIDE SEQUENCE [LARGE SCALE GENOMIC DNA]</scope>
</reference>
<evidence type="ECO:0000313" key="2">
    <source>
        <dbReference type="Proteomes" id="UP000042997"/>
    </source>
</evidence>
<dbReference type="EMBL" id="CCSD01000071">
    <property type="protein sequence ID" value="CDZ90032.1"/>
    <property type="molecule type" value="Genomic_DNA"/>
</dbReference>
<dbReference type="AlphaFoldDB" id="A0A098BP55"/>
<dbReference type="Proteomes" id="UP000042997">
    <property type="component" value="Unassembled WGS sequence"/>
</dbReference>
<proteinExistence type="predicted"/>
<accession>A0A098BP55</accession>
<organism evidence="1 2">
    <name type="scientific">Rhodococcus ruber</name>
    <dbReference type="NCBI Taxonomy" id="1830"/>
    <lineage>
        <taxon>Bacteria</taxon>
        <taxon>Bacillati</taxon>
        <taxon>Actinomycetota</taxon>
        <taxon>Actinomycetes</taxon>
        <taxon>Mycobacteriales</taxon>
        <taxon>Nocardiaceae</taxon>
        <taxon>Rhodococcus</taxon>
    </lineage>
</organism>
<name>A0A098BP55_9NOCA</name>